<feature type="region of interest" description="Disordered" evidence="4">
    <location>
        <begin position="21"/>
        <end position="45"/>
    </location>
</feature>
<comment type="subcellular location">
    <subcellularLocation>
        <location evidence="1">Nucleus</location>
    </subcellularLocation>
</comment>
<dbReference type="GO" id="GO:0005634">
    <property type="term" value="C:nucleus"/>
    <property type="evidence" value="ECO:0007669"/>
    <property type="project" value="UniProtKB-SubCell"/>
</dbReference>
<dbReference type="GO" id="GO:0007517">
    <property type="term" value="P:muscle organ development"/>
    <property type="evidence" value="ECO:0007669"/>
    <property type="project" value="InterPro"/>
</dbReference>
<evidence type="ECO:0000259" key="5">
    <source>
        <dbReference type="PROSITE" id="PS50888"/>
    </source>
</evidence>
<evidence type="ECO:0000313" key="7">
    <source>
        <dbReference type="Proteomes" id="UP000887116"/>
    </source>
</evidence>
<dbReference type="InterPro" id="IPR011598">
    <property type="entry name" value="bHLH_dom"/>
</dbReference>
<protein>
    <submittedName>
        <fullName evidence="6">Myogenic-determination protein</fullName>
    </submittedName>
</protein>
<dbReference type="SMART" id="SM00520">
    <property type="entry name" value="BASIC"/>
    <property type="match status" value="1"/>
</dbReference>
<dbReference type="Pfam" id="PF01586">
    <property type="entry name" value="Basic"/>
    <property type="match status" value="1"/>
</dbReference>
<dbReference type="Proteomes" id="UP000887116">
    <property type="component" value="Unassembled WGS sequence"/>
</dbReference>
<accession>A0A8X6I9Y0</accession>
<comment type="caution">
    <text evidence="6">The sequence shown here is derived from an EMBL/GenBank/DDBJ whole genome shotgun (WGS) entry which is preliminary data.</text>
</comment>
<dbReference type="PROSITE" id="PS50888">
    <property type="entry name" value="BHLH"/>
    <property type="match status" value="1"/>
</dbReference>
<dbReference type="SUPFAM" id="SSF47459">
    <property type="entry name" value="HLH, helix-loop-helix DNA-binding domain"/>
    <property type="match status" value="1"/>
</dbReference>
<sequence>MVAEMRNYLCREKESTAPEAAPMYTPNYSFPTSPPSGHSPPPSAIQSENAYSENVCNLHTNMSYLKNSSSFEKYFIDSNKILGVSNQIKADVQQSGPYGIQEQSKYSRSAYIMNSGQSYFSKASFSNNASPYYEHYSSNIKLPYQIPSNDHQNSYFERDQDKSALNMTPNMSNKHHSELNQYYGAKDSEKLFFVGYNSCYGPSHSLYSSTEFAPKNSEHFANGHSHVVPVTVNAGDLYNLDVSDTTYPVKSDILEKKLPMTGCSSVKETDSLSTFQKPANYVGKIIVNSDTCSYKTSQKAANFECYRKVETSYVNDNEINNSGDFSFERQKEGELKVPESEKKESYEGCKDETKHLHFKHENFSLNQKSKELNESEPYPLKERFKSSLQNNDALYLNGAAKDTYVQPKFQASDLKVNDVKNVPLKKIIAHQNQFEKGISSAVIHNPQEEKCQKGYPVSFANGGETKISDAKISKSVDSKSVKKYCNRKVIFKPYCYDTKDESTNGGDSSTKIKTKVATKSVESTNGKKMCSSTASLFTVSPSPSTTTLKDDAPVDLRRVAADNDDQHVPHVFVPGQNNHQRQCLLWACKACRKKSVPINKRAAATVRERIRLSKVNEAFETLKRASTRDPNQRLAKVDILKNAIEYIESLKSILHVSSNVRERDCDSGFSDYGVSFFFYFELIA</sequence>
<keyword evidence="3" id="KW-0539">Nucleus</keyword>
<dbReference type="InterPro" id="IPR002546">
    <property type="entry name" value="MyoD_N"/>
</dbReference>
<dbReference type="FunFam" id="4.10.280.10:FF:000005">
    <property type="entry name" value="Myogenic factor"/>
    <property type="match status" value="1"/>
</dbReference>
<dbReference type="PANTHER" id="PTHR11534">
    <property type="entry name" value="MYOGENIC FACTOR"/>
    <property type="match status" value="1"/>
</dbReference>
<dbReference type="OrthoDB" id="10049614at2759"/>
<dbReference type="GO" id="GO:0046983">
    <property type="term" value="F:protein dimerization activity"/>
    <property type="evidence" value="ECO:0007669"/>
    <property type="project" value="InterPro"/>
</dbReference>
<feature type="domain" description="BHLH" evidence="5">
    <location>
        <begin position="599"/>
        <end position="650"/>
    </location>
</feature>
<dbReference type="Pfam" id="PF00010">
    <property type="entry name" value="HLH"/>
    <property type="match status" value="1"/>
</dbReference>
<dbReference type="GO" id="GO:0045663">
    <property type="term" value="P:positive regulation of myoblast differentiation"/>
    <property type="evidence" value="ECO:0007669"/>
    <property type="project" value="TreeGrafter"/>
</dbReference>
<keyword evidence="7" id="KW-1185">Reference proteome</keyword>
<evidence type="ECO:0000313" key="6">
    <source>
        <dbReference type="EMBL" id="GFR00855.1"/>
    </source>
</evidence>
<feature type="compositionally biased region" description="Pro residues" evidence="4">
    <location>
        <begin position="32"/>
        <end position="43"/>
    </location>
</feature>
<dbReference type="AlphaFoldDB" id="A0A8X6I9Y0"/>
<evidence type="ECO:0000256" key="2">
    <source>
        <dbReference type="ARBA" id="ARBA00023125"/>
    </source>
</evidence>
<name>A0A8X6I9Y0_TRICU</name>
<proteinExistence type="predicted"/>
<dbReference type="SMART" id="SM00353">
    <property type="entry name" value="HLH"/>
    <property type="match status" value="1"/>
</dbReference>
<evidence type="ECO:0000256" key="4">
    <source>
        <dbReference type="SAM" id="MobiDB-lite"/>
    </source>
</evidence>
<dbReference type="InterPro" id="IPR039704">
    <property type="entry name" value="Myogenic_factor"/>
</dbReference>
<gene>
    <name evidence="6" type="primary">nau</name>
    <name evidence="6" type="ORF">TNCT_102971</name>
</gene>
<keyword evidence="2" id="KW-0238">DNA-binding</keyword>
<dbReference type="InterPro" id="IPR036638">
    <property type="entry name" value="HLH_DNA-bd_sf"/>
</dbReference>
<evidence type="ECO:0000256" key="1">
    <source>
        <dbReference type="ARBA" id="ARBA00004123"/>
    </source>
</evidence>
<organism evidence="6 7">
    <name type="scientific">Trichonephila clavata</name>
    <name type="common">Joro spider</name>
    <name type="synonym">Nephila clavata</name>
    <dbReference type="NCBI Taxonomy" id="2740835"/>
    <lineage>
        <taxon>Eukaryota</taxon>
        <taxon>Metazoa</taxon>
        <taxon>Ecdysozoa</taxon>
        <taxon>Arthropoda</taxon>
        <taxon>Chelicerata</taxon>
        <taxon>Arachnida</taxon>
        <taxon>Araneae</taxon>
        <taxon>Araneomorphae</taxon>
        <taxon>Entelegynae</taxon>
        <taxon>Araneoidea</taxon>
        <taxon>Nephilidae</taxon>
        <taxon>Trichonephila</taxon>
    </lineage>
</organism>
<dbReference type="CDD" id="cd11411">
    <property type="entry name" value="bHLH_TS_MRF"/>
    <property type="match status" value="1"/>
</dbReference>
<dbReference type="Gene3D" id="4.10.280.10">
    <property type="entry name" value="Helix-loop-helix DNA-binding domain"/>
    <property type="match status" value="1"/>
</dbReference>
<dbReference type="GO" id="GO:0000981">
    <property type="term" value="F:DNA-binding transcription factor activity, RNA polymerase II-specific"/>
    <property type="evidence" value="ECO:0007669"/>
    <property type="project" value="TreeGrafter"/>
</dbReference>
<dbReference type="EMBL" id="BMAO01025158">
    <property type="protein sequence ID" value="GFR00855.1"/>
    <property type="molecule type" value="Genomic_DNA"/>
</dbReference>
<evidence type="ECO:0000256" key="3">
    <source>
        <dbReference type="ARBA" id="ARBA00023242"/>
    </source>
</evidence>
<dbReference type="GO" id="GO:0000978">
    <property type="term" value="F:RNA polymerase II cis-regulatory region sequence-specific DNA binding"/>
    <property type="evidence" value="ECO:0007669"/>
    <property type="project" value="TreeGrafter"/>
</dbReference>
<dbReference type="PANTHER" id="PTHR11534:SF9">
    <property type="entry name" value="MYOGENIC-DETERMINATION PROTEIN"/>
    <property type="match status" value="1"/>
</dbReference>
<reference evidence="6" key="1">
    <citation type="submission" date="2020-07" db="EMBL/GenBank/DDBJ databases">
        <title>Multicomponent nature underlies the extraordinary mechanical properties of spider dragline silk.</title>
        <authorList>
            <person name="Kono N."/>
            <person name="Nakamura H."/>
            <person name="Mori M."/>
            <person name="Yoshida Y."/>
            <person name="Ohtoshi R."/>
            <person name="Malay A.D."/>
            <person name="Moran D.A.P."/>
            <person name="Tomita M."/>
            <person name="Numata K."/>
            <person name="Arakawa K."/>
        </authorList>
    </citation>
    <scope>NUCLEOTIDE SEQUENCE</scope>
</reference>